<evidence type="ECO:0000256" key="1">
    <source>
        <dbReference type="SAM" id="MobiDB-lite"/>
    </source>
</evidence>
<dbReference type="EMBL" id="KQ964245">
    <property type="protein sequence ID" value="KXJ96703.1"/>
    <property type="molecule type" value="Genomic_DNA"/>
</dbReference>
<dbReference type="Proteomes" id="UP000070501">
    <property type="component" value="Unassembled WGS sequence"/>
</dbReference>
<evidence type="ECO:0000313" key="2">
    <source>
        <dbReference type="EMBL" id="KXJ96703.1"/>
    </source>
</evidence>
<sequence length="172" mass="18181">MPVASELATAFRLVRRAALVAKLTLGSRRKLVRTPSMAVVLLAFARQKPTNTPSQRVSIGGQMSLTVSATAAAPGEPFGTGYVSAGQHAEYFVECETCLHSGIEAASVSTEGMYSVLQSKDRHCGQGPGRAAPGANSLADRASGRLERSPSVVEVEPREQLVDPDFIIVSRV</sequence>
<dbReference type="AlphaFoldDB" id="A0A136JHT1"/>
<accession>A0A136JHT1</accession>
<organism evidence="2 3">
    <name type="scientific">Microdochium bolleyi</name>
    <dbReference type="NCBI Taxonomy" id="196109"/>
    <lineage>
        <taxon>Eukaryota</taxon>
        <taxon>Fungi</taxon>
        <taxon>Dikarya</taxon>
        <taxon>Ascomycota</taxon>
        <taxon>Pezizomycotina</taxon>
        <taxon>Sordariomycetes</taxon>
        <taxon>Xylariomycetidae</taxon>
        <taxon>Xylariales</taxon>
        <taxon>Microdochiaceae</taxon>
        <taxon>Microdochium</taxon>
    </lineage>
</organism>
<dbReference type="InParanoid" id="A0A136JHT1"/>
<feature type="region of interest" description="Disordered" evidence="1">
    <location>
        <begin position="121"/>
        <end position="151"/>
    </location>
</feature>
<proteinExistence type="predicted"/>
<protein>
    <submittedName>
        <fullName evidence="2">Uncharacterized protein</fullName>
    </submittedName>
</protein>
<keyword evidence="3" id="KW-1185">Reference proteome</keyword>
<evidence type="ECO:0000313" key="3">
    <source>
        <dbReference type="Proteomes" id="UP000070501"/>
    </source>
</evidence>
<gene>
    <name evidence="2" type="ORF">Micbo1qcDRAFT_210913</name>
</gene>
<reference evidence="3" key="1">
    <citation type="submission" date="2016-02" db="EMBL/GenBank/DDBJ databases">
        <title>Draft genome sequence of Microdochium bolleyi, a fungal endophyte of beachgrass.</title>
        <authorList>
            <consortium name="DOE Joint Genome Institute"/>
            <person name="David A.S."/>
            <person name="May G."/>
            <person name="Haridas S."/>
            <person name="Lim J."/>
            <person name="Wang M."/>
            <person name="Labutti K."/>
            <person name="Lipzen A."/>
            <person name="Barry K."/>
            <person name="Grigoriev I.V."/>
        </authorList>
    </citation>
    <scope>NUCLEOTIDE SEQUENCE [LARGE SCALE GENOMIC DNA]</scope>
    <source>
        <strain evidence="3">J235TASD1</strain>
    </source>
</reference>
<name>A0A136JHT1_9PEZI</name>